<dbReference type="RefSeq" id="WP_123015725.1">
    <property type="nucleotide sequence ID" value="NZ_AP024911.1"/>
</dbReference>
<name>A0ABV7CCW8_9VIBR</name>
<dbReference type="SUPFAM" id="SSF54506">
    <property type="entry name" value="Diaminopimelate epimerase-like"/>
    <property type="match status" value="1"/>
</dbReference>
<comment type="caution">
    <text evidence="3">The sequence shown here is derived from an EMBL/GenBank/DDBJ whole genome shotgun (WGS) entry which is preliminary data.</text>
</comment>
<evidence type="ECO:0000313" key="3">
    <source>
        <dbReference type="EMBL" id="MFC3025513.1"/>
    </source>
</evidence>
<keyword evidence="2" id="KW-0413">Isomerase</keyword>
<evidence type="ECO:0000313" key="4">
    <source>
        <dbReference type="Proteomes" id="UP001595384"/>
    </source>
</evidence>
<gene>
    <name evidence="3" type="ORF">ACFODT_17060</name>
</gene>
<evidence type="ECO:0000256" key="2">
    <source>
        <dbReference type="ARBA" id="ARBA00023235"/>
    </source>
</evidence>
<sequence length="271" mass="29612">MNVDIYQVDAFTNDVFKGNPAGVCITTHALSERTMMSIAEEMAVSETAFLVLSDMSLRWFTPISEVTLCGHGTLAVAHVLKQRGQLKIGEHVDFNTASGTLTARIDEATIELDFPEPILNFDVIESDHLLNCLGLIQENVRSFGEFDSKTFIEVTSEETVQNLQPNFAALKQIKGRGVLVTARSNHEGVDFISRYFAPWVGVNEDPVTGSAHCALAVYWSEKLGKLQLNGFQASSRGGHITTKRSSNGRITLIGSAVTVIQGTMHIPVLSQ</sequence>
<keyword evidence="4" id="KW-1185">Reference proteome</keyword>
<dbReference type="InterPro" id="IPR003719">
    <property type="entry name" value="Phenazine_PhzF-like"/>
</dbReference>
<dbReference type="EMBL" id="JBHRSE010000122">
    <property type="protein sequence ID" value="MFC3025513.1"/>
    <property type="molecule type" value="Genomic_DNA"/>
</dbReference>
<evidence type="ECO:0000256" key="1">
    <source>
        <dbReference type="ARBA" id="ARBA00008270"/>
    </source>
</evidence>
<dbReference type="PANTHER" id="PTHR13774">
    <property type="entry name" value="PHENAZINE BIOSYNTHESIS PROTEIN"/>
    <property type="match status" value="1"/>
</dbReference>
<accession>A0ABV7CCW8</accession>
<comment type="similarity">
    <text evidence="1">Belongs to the PhzF family.</text>
</comment>
<dbReference type="Proteomes" id="UP001595384">
    <property type="component" value="Unassembled WGS sequence"/>
</dbReference>
<dbReference type="PIRSF" id="PIRSF016184">
    <property type="entry name" value="PhzC_PhzF"/>
    <property type="match status" value="1"/>
</dbReference>
<reference evidence="4" key="1">
    <citation type="journal article" date="2019" name="Int. J. Syst. Evol. Microbiol.">
        <title>The Global Catalogue of Microorganisms (GCM) 10K type strain sequencing project: providing services to taxonomists for standard genome sequencing and annotation.</title>
        <authorList>
            <consortium name="The Broad Institute Genomics Platform"/>
            <consortium name="The Broad Institute Genome Sequencing Center for Infectious Disease"/>
            <person name="Wu L."/>
            <person name="Ma J."/>
        </authorList>
    </citation>
    <scope>NUCLEOTIDE SEQUENCE [LARGE SCALE GENOMIC DNA]</scope>
    <source>
        <strain evidence="4">KCTC 62784</strain>
    </source>
</reference>
<protein>
    <submittedName>
        <fullName evidence="3">PhzF family phenazine biosynthesis protein</fullName>
    </submittedName>
</protein>
<organism evidence="3 4">
    <name type="scientific">Vibrio zhugei</name>
    <dbReference type="NCBI Taxonomy" id="2479546"/>
    <lineage>
        <taxon>Bacteria</taxon>
        <taxon>Pseudomonadati</taxon>
        <taxon>Pseudomonadota</taxon>
        <taxon>Gammaproteobacteria</taxon>
        <taxon>Vibrionales</taxon>
        <taxon>Vibrionaceae</taxon>
        <taxon>Vibrio</taxon>
    </lineage>
</organism>
<dbReference type="Gene3D" id="3.10.310.10">
    <property type="entry name" value="Diaminopimelate Epimerase, Chain A, domain 1"/>
    <property type="match status" value="2"/>
</dbReference>
<dbReference type="Pfam" id="PF02567">
    <property type="entry name" value="PhzC-PhzF"/>
    <property type="match status" value="1"/>
</dbReference>
<proteinExistence type="inferred from homology"/>
<dbReference type="PANTHER" id="PTHR13774:SF17">
    <property type="entry name" value="PHENAZINE BIOSYNTHESIS-LIKE DOMAIN-CONTAINING PROTEIN"/>
    <property type="match status" value="1"/>
</dbReference>
<dbReference type="NCBIfam" id="TIGR00654">
    <property type="entry name" value="PhzF_family"/>
    <property type="match status" value="1"/>
</dbReference>